<feature type="compositionally biased region" description="Basic and acidic residues" evidence="15">
    <location>
        <begin position="68"/>
        <end position="92"/>
    </location>
</feature>
<keyword evidence="6" id="KW-0677">Repeat</keyword>
<evidence type="ECO:0000256" key="12">
    <source>
        <dbReference type="ARBA" id="ARBA00023136"/>
    </source>
</evidence>
<keyword evidence="11" id="KW-0496">Mitochondrion</keyword>
<keyword evidence="3" id="KW-0813">Transport</keyword>
<dbReference type="PANTHER" id="PTHR12294">
    <property type="entry name" value="EF HAND DOMAIN FAMILY A1,A2-RELATED"/>
    <property type="match status" value="1"/>
</dbReference>
<comment type="subcellular location">
    <subcellularLocation>
        <location evidence="1">Mitochondrion inner membrane</location>
    </subcellularLocation>
    <subcellularLocation>
        <location evidence="2">Mitochondrion intermembrane space</location>
    </subcellularLocation>
</comment>
<dbReference type="PROSITE" id="PS51318">
    <property type="entry name" value="TAT"/>
    <property type="match status" value="1"/>
</dbReference>
<dbReference type="GO" id="GO:0005758">
    <property type="term" value="C:mitochondrial intermembrane space"/>
    <property type="evidence" value="ECO:0007669"/>
    <property type="project" value="UniProtKB-SubCell"/>
</dbReference>
<keyword evidence="5" id="KW-0479">Metal-binding</keyword>
<comment type="similarity">
    <text evidence="13">Belongs to the MICU1 family. MICU1 subfamily.</text>
</comment>
<evidence type="ECO:0000256" key="13">
    <source>
        <dbReference type="ARBA" id="ARBA00038333"/>
    </source>
</evidence>
<dbReference type="GO" id="GO:0051560">
    <property type="term" value="P:mitochondrial calcium ion homeostasis"/>
    <property type="evidence" value="ECO:0007669"/>
    <property type="project" value="TreeGrafter"/>
</dbReference>
<name>A0A444U719_ACIRT</name>
<evidence type="ECO:0000259" key="16">
    <source>
        <dbReference type="PROSITE" id="PS50222"/>
    </source>
</evidence>
<dbReference type="PANTHER" id="PTHR12294:SF1">
    <property type="entry name" value="CALCIUM UPTAKE PROTEIN 1, MITOCHONDRIAL"/>
    <property type="match status" value="1"/>
</dbReference>
<keyword evidence="12" id="KW-0472">Membrane</keyword>
<keyword evidence="4" id="KW-0109">Calcium transport</keyword>
<dbReference type="EMBL" id="SCEB01215162">
    <property type="protein sequence ID" value="RXM30977.1"/>
    <property type="molecule type" value="Genomic_DNA"/>
</dbReference>
<reference evidence="17 18" key="1">
    <citation type="submission" date="2019-01" db="EMBL/GenBank/DDBJ databases">
        <title>Draft Genome and Complete Hox-Cluster Characterization of the Sterlet Sturgeon (Acipenser ruthenus).</title>
        <authorList>
            <person name="Wei Q."/>
        </authorList>
    </citation>
    <scope>NUCLEOTIDE SEQUENCE [LARGE SCALE GENOMIC DNA]</scope>
    <source>
        <strain evidence="17">WHYD16114868_AA</strain>
        <tissue evidence="17">Blood</tissue>
    </source>
</reference>
<dbReference type="FunFam" id="1.10.238.10:FF:000159">
    <property type="entry name" value="Calcium uptake protein 1, mitochondrial"/>
    <property type="match status" value="1"/>
</dbReference>
<dbReference type="InterPro" id="IPR039800">
    <property type="entry name" value="MICU1/2/3"/>
</dbReference>
<dbReference type="GO" id="GO:1990246">
    <property type="term" value="C:uniplex complex"/>
    <property type="evidence" value="ECO:0007669"/>
    <property type="project" value="TreeGrafter"/>
</dbReference>
<feature type="domain" description="EF-hand" evidence="16">
    <location>
        <begin position="355"/>
        <end position="390"/>
    </location>
</feature>
<evidence type="ECO:0000256" key="5">
    <source>
        <dbReference type="ARBA" id="ARBA00022723"/>
    </source>
</evidence>
<dbReference type="PROSITE" id="PS00018">
    <property type="entry name" value="EF_HAND_1"/>
    <property type="match status" value="2"/>
</dbReference>
<sequence>MFRFRLLPTASVGLAIVSRRYHGFTNPSPSRRRLMMAALVGVTAASASAGLMWKRANAEAASSVKHAPRAERSDPLEEEPVKGEELDDDKAMESSGEEGQPEVKKKKPRSGFRDRKVMEYENRIRAYSTPDKIFRYFATLKIISEHGDSEVYMTPQDFVRSITPNEKQPENLGLDQFLVKRYDGKKLSQEREKFADEDSIFHSLGECGLISFADYIFLTTVLSTPQRNFEIAFKMFDLNGDGEVDMEEFEQVQSIIRSQTSMGMRHRDRSTTGNTLKTAFSSALTTYFFGADLKGKLTIKNFLEFQRRLQHDVLKLEGESRINDSETSVCESNSHLPAVTATMKQVARTVAKVELSDHVCDVVFALFDCDGNGELSNKEFISIMKQRLMRGLEKPKDMGFTRLVRAMFKCAQETAWDFAMPKQQ</sequence>
<keyword evidence="8" id="KW-0106">Calcium</keyword>
<dbReference type="Proteomes" id="UP000289886">
    <property type="component" value="Unassembled WGS sequence"/>
</dbReference>
<proteinExistence type="inferred from homology"/>
<dbReference type="InterPro" id="IPR006311">
    <property type="entry name" value="TAT_signal"/>
</dbReference>
<dbReference type="GO" id="GO:0036444">
    <property type="term" value="P:calcium import into the mitochondrion"/>
    <property type="evidence" value="ECO:0007669"/>
    <property type="project" value="TreeGrafter"/>
</dbReference>
<dbReference type="AlphaFoldDB" id="A0A444U719"/>
<evidence type="ECO:0000256" key="15">
    <source>
        <dbReference type="SAM" id="MobiDB-lite"/>
    </source>
</evidence>
<dbReference type="SUPFAM" id="SSF47473">
    <property type="entry name" value="EF-hand"/>
    <property type="match status" value="1"/>
</dbReference>
<evidence type="ECO:0000313" key="18">
    <source>
        <dbReference type="Proteomes" id="UP000289886"/>
    </source>
</evidence>
<evidence type="ECO:0000256" key="3">
    <source>
        <dbReference type="ARBA" id="ARBA00022448"/>
    </source>
</evidence>
<evidence type="ECO:0000256" key="11">
    <source>
        <dbReference type="ARBA" id="ARBA00023128"/>
    </source>
</evidence>
<dbReference type="Gene3D" id="1.10.238.10">
    <property type="entry name" value="EF-hand"/>
    <property type="match status" value="2"/>
</dbReference>
<dbReference type="Pfam" id="PF13833">
    <property type="entry name" value="EF-hand_8"/>
    <property type="match status" value="1"/>
</dbReference>
<dbReference type="InterPro" id="IPR002048">
    <property type="entry name" value="EF_hand_dom"/>
</dbReference>
<accession>A0A444U719</accession>
<dbReference type="Pfam" id="PF13202">
    <property type="entry name" value="EF-hand_5"/>
    <property type="match status" value="1"/>
</dbReference>
<gene>
    <name evidence="17" type="ORF">EOD39_1817</name>
</gene>
<comment type="caution">
    <text evidence="17">The sequence shown here is derived from an EMBL/GenBank/DDBJ whole genome shotgun (WGS) entry which is preliminary data.</text>
</comment>
<feature type="region of interest" description="Disordered" evidence="15">
    <location>
        <begin position="62"/>
        <end position="111"/>
    </location>
</feature>
<evidence type="ECO:0000256" key="8">
    <source>
        <dbReference type="ARBA" id="ARBA00022837"/>
    </source>
</evidence>
<organism evidence="17 18">
    <name type="scientific">Acipenser ruthenus</name>
    <name type="common">Sterlet sturgeon</name>
    <dbReference type="NCBI Taxonomy" id="7906"/>
    <lineage>
        <taxon>Eukaryota</taxon>
        <taxon>Metazoa</taxon>
        <taxon>Chordata</taxon>
        <taxon>Craniata</taxon>
        <taxon>Vertebrata</taxon>
        <taxon>Euteleostomi</taxon>
        <taxon>Actinopterygii</taxon>
        <taxon>Chondrostei</taxon>
        <taxon>Acipenseriformes</taxon>
        <taxon>Acipenseridae</taxon>
        <taxon>Acipenser</taxon>
    </lineage>
</organism>
<evidence type="ECO:0000256" key="4">
    <source>
        <dbReference type="ARBA" id="ARBA00022568"/>
    </source>
</evidence>
<evidence type="ECO:0000256" key="2">
    <source>
        <dbReference type="ARBA" id="ARBA00004569"/>
    </source>
</evidence>
<evidence type="ECO:0000256" key="6">
    <source>
        <dbReference type="ARBA" id="ARBA00022737"/>
    </source>
</evidence>
<keyword evidence="10" id="KW-0406">Ion transport</keyword>
<evidence type="ECO:0000256" key="9">
    <source>
        <dbReference type="ARBA" id="ARBA00022946"/>
    </source>
</evidence>
<dbReference type="GO" id="GO:0005509">
    <property type="term" value="F:calcium ion binding"/>
    <property type="evidence" value="ECO:0007669"/>
    <property type="project" value="InterPro"/>
</dbReference>
<dbReference type="InterPro" id="IPR011992">
    <property type="entry name" value="EF-hand-dom_pair"/>
</dbReference>
<protein>
    <recommendedName>
        <fullName evidence="14">Calcium uptake protein 1, mitochondrial</fullName>
    </recommendedName>
</protein>
<feature type="domain" description="EF-hand" evidence="16">
    <location>
        <begin position="224"/>
        <end position="259"/>
    </location>
</feature>
<evidence type="ECO:0000313" key="17">
    <source>
        <dbReference type="EMBL" id="RXM30977.1"/>
    </source>
</evidence>
<evidence type="ECO:0000256" key="1">
    <source>
        <dbReference type="ARBA" id="ARBA00004273"/>
    </source>
</evidence>
<dbReference type="PROSITE" id="PS50222">
    <property type="entry name" value="EF_HAND_2"/>
    <property type="match status" value="2"/>
</dbReference>
<dbReference type="InterPro" id="IPR018247">
    <property type="entry name" value="EF_Hand_1_Ca_BS"/>
</dbReference>
<evidence type="ECO:0000256" key="14">
    <source>
        <dbReference type="ARBA" id="ARBA00040181"/>
    </source>
</evidence>
<keyword evidence="18" id="KW-1185">Reference proteome</keyword>
<keyword evidence="7" id="KW-0999">Mitochondrion inner membrane</keyword>
<dbReference type="SMART" id="SM00054">
    <property type="entry name" value="EFh"/>
    <property type="match status" value="2"/>
</dbReference>
<keyword evidence="9" id="KW-0809">Transit peptide</keyword>
<evidence type="ECO:0000256" key="7">
    <source>
        <dbReference type="ARBA" id="ARBA00022792"/>
    </source>
</evidence>
<evidence type="ECO:0000256" key="10">
    <source>
        <dbReference type="ARBA" id="ARBA00023065"/>
    </source>
</evidence>